<gene>
    <name evidence="1" type="ORF">MHI_LOCUS34909</name>
</gene>
<dbReference type="Proteomes" id="UP000752696">
    <property type="component" value="Unassembled WGS sequence"/>
</dbReference>
<dbReference type="AlphaFoldDB" id="A0A6V7GT60"/>
<evidence type="ECO:0000313" key="1">
    <source>
        <dbReference type="EMBL" id="CAD1468266.1"/>
    </source>
</evidence>
<feature type="non-terminal residue" evidence="1">
    <location>
        <position position="1"/>
    </location>
</feature>
<feature type="non-terminal residue" evidence="1">
    <location>
        <position position="97"/>
    </location>
</feature>
<accession>A0A6V7GT60</accession>
<protein>
    <submittedName>
        <fullName evidence="1">Uncharacterized protein</fullName>
    </submittedName>
</protein>
<keyword evidence="2" id="KW-1185">Reference proteome</keyword>
<proteinExistence type="predicted"/>
<reference evidence="1" key="1">
    <citation type="submission" date="2020-07" db="EMBL/GenBank/DDBJ databases">
        <authorList>
            <person name="Nazaruddin N."/>
        </authorList>
    </citation>
    <scope>NUCLEOTIDE SEQUENCE</scope>
</reference>
<organism evidence="1 2">
    <name type="scientific">Heterotrigona itama</name>
    <dbReference type="NCBI Taxonomy" id="395501"/>
    <lineage>
        <taxon>Eukaryota</taxon>
        <taxon>Metazoa</taxon>
        <taxon>Ecdysozoa</taxon>
        <taxon>Arthropoda</taxon>
        <taxon>Hexapoda</taxon>
        <taxon>Insecta</taxon>
        <taxon>Pterygota</taxon>
        <taxon>Neoptera</taxon>
        <taxon>Endopterygota</taxon>
        <taxon>Hymenoptera</taxon>
        <taxon>Apocrita</taxon>
        <taxon>Aculeata</taxon>
        <taxon>Apoidea</taxon>
        <taxon>Anthophila</taxon>
        <taxon>Apidae</taxon>
        <taxon>Heterotrigona</taxon>
    </lineage>
</organism>
<sequence>NKLNKKVLILITNAVRIENGVMKISEILKYYKYYQTKFSISMRGFYYKETTGENFKIRLFLFQLAEKLVIKYQNLCEKGKESMRISMRLLTNENINR</sequence>
<evidence type="ECO:0000313" key="2">
    <source>
        <dbReference type="Proteomes" id="UP000752696"/>
    </source>
</evidence>
<comment type="caution">
    <text evidence="1">The sequence shown here is derived from an EMBL/GenBank/DDBJ whole genome shotgun (WGS) entry which is preliminary data.</text>
</comment>
<dbReference type="EMBL" id="CAJDYZ010000308">
    <property type="protein sequence ID" value="CAD1468266.1"/>
    <property type="molecule type" value="Genomic_DNA"/>
</dbReference>
<name>A0A6V7GT60_9HYME</name>